<protein>
    <recommendedName>
        <fullName evidence="5">Membrane-associated protein</fullName>
    </recommendedName>
</protein>
<dbReference type="EMBL" id="CYKH01002227">
    <property type="protein sequence ID" value="CUG94260.1"/>
    <property type="molecule type" value="Genomic_DNA"/>
</dbReference>
<evidence type="ECO:0000313" key="3">
    <source>
        <dbReference type="EMBL" id="CUG94260.1"/>
    </source>
</evidence>
<keyword evidence="4" id="KW-1185">Reference proteome</keyword>
<keyword evidence="2" id="KW-0732">Signal</keyword>
<dbReference type="AlphaFoldDB" id="A0A0S4JUL2"/>
<sequence>MVRLVFFNELLTVLLLFLNIKHTRKVAITTPPMRRVASSVASRGLARSSPLIASQCTSRRYQQDSNITQPPADSKVFVDTAATISSAVQPEPFITTSSVPHEPQASVVPADRQSMHQPQVPAG</sequence>
<feature type="region of interest" description="Disordered" evidence="1">
    <location>
        <begin position="94"/>
        <end position="123"/>
    </location>
</feature>
<gene>
    <name evidence="3" type="ORF">BSAL_47295</name>
</gene>
<evidence type="ECO:0000313" key="4">
    <source>
        <dbReference type="Proteomes" id="UP000051952"/>
    </source>
</evidence>
<feature type="chain" id="PRO_5006622705" description="Membrane-associated protein" evidence="2">
    <location>
        <begin position="26"/>
        <end position="123"/>
    </location>
</feature>
<accession>A0A0S4JUL2</accession>
<organism evidence="3 4">
    <name type="scientific">Bodo saltans</name>
    <name type="common">Flagellated protozoan</name>
    <dbReference type="NCBI Taxonomy" id="75058"/>
    <lineage>
        <taxon>Eukaryota</taxon>
        <taxon>Discoba</taxon>
        <taxon>Euglenozoa</taxon>
        <taxon>Kinetoplastea</taxon>
        <taxon>Metakinetoplastina</taxon>
        <taxon>Eubodonida</taxon>
        <taxon>Bodonidae</taxon>
        <taxon>Bodo</taxon>
    </lineage>
</organism>
<reference evidence="4" key="1">
    <citation type="submission" date="2015-09" db="EMBL/GenBank/DDBJ databases">
        <authorList>
            <consortium name="Pathogen Informatics"/>
        </authorList>
    </citation>
    <scope>NUCLEOTIDE SEQUENCE [LARGE SCALE GENOMIC DNA]</scope>
    <source>
        <strain evidence="4">Lake Konstanz</strain>
    </source>
</reference>
<proteinExistence type="predicted"/>
<dbReference type="Proteomes" id="UP000051952">
    <property type="component" value="Unassembled WGS sequence"/>
</dbReference>
<dbReference type="VEuPathDB" id="TriTrypDB:BSAL_47295"/>
<feature type="signal peptide" evidence="2">
    <location>
        <begin position="1"/>
        <end position="25"/>
    </location>
</feature>
<evidence type="ECO:0008006" key="5">
    <source>
        <dbReference type="Google" id="ProtNLM"/>
    </source>
</evidence>
<evidence type="ECO:0000256" key="2">
    <source>
        <dbReference type="SAM" id="SignalP"/>
    </source>
</evidence>
<name>A0A0S4JUL2_BODSA</name>
<evidence type="ECO:0000256" key="1">
    <source>
        <dbReference type="SAM" id="MobiDB-lite"/>
    </source>
</evidence>